<protein>
    <recommendedName>
        <fullName evidence="8">Putative nickel-responsive regulator</fullName>
    </recommendedName>
</protein>
<keyword evidence="6 8" id="KW-0238">DNA-binding</keyword>
<keyword evidence="5 8" id="KW-0805">Transcription regulation</keyword>
<feature type="domain" description="Ribbon-helix-helix protein CopG" evidence="10">
    <location>
        <begin position="39"/>
        <end position="72"/>
    </location>
</feature>
<comment type="function">
    <text evidence="8">Transcriptional regulator.</text>
</comment>
<gene>
    <name evidence="12" type="primary">nikR</name>
    <name evidence="12" type="ORF">ACFQ4O_02685</name>
</gene>
<keyword evidence="7 8" id="KW-0804">Transcription</keyword>
<dbReference type="InterPro" id="IPR022988">
    <property type="entry name" value="Ni_resp_reg_NikR"/>
</dbReference>
<keyword evidence="4" id="KW-0479">Metal-binding</keyword>
<reference evidence="13" key="1">
    <citation type="journal article" date="2019" name="Int. J. Syst. Evol. Microbiol.">
        <title>The Global Catalogue of Microorganisms (GCM) 10K type strain sequencing project: providing services to taxonomists for standard genome sequencing and annotation.</title>
        <authorList>
            <consortium name="The Broad Institute Genomics Platform"/>
            <consortium name="The Broad Institute Genome Sequencing Center for Infectious Disease"/>
            <person name="Wu L."/>
            <person name="Ma J."/>
        </authorList>
    </citation>
    <scope>NUCLEOTIDE SEQUENCE [LARGE SCALE GENOMIC DNA]</scope>
    <source>
        <strain evidence="13">CCUG 61696</strain>
    </source>
</reference>
<dbReference type="PANTHER" id="PTHR34719">
    <property type="entry name" value="NICKEL-RESPONSIVE REGULATOR"/>
    <property type="match status" value="1"/>
</dbReference>
<dbReference type="Gene3D" id="3.30.70.1150">
    <property type="entry name" value="ACT-like. Chain A, domain 2"/>
    <property type="match status" value="1"/>
</dbReference>
<evidence type="ECO:0000259" key="10">
    <source>
        <dbReference type="Pfam" id="PF01402"/>
    </source>
</evidence>
<evidence type="ECO:0000256" key="9">
    <source>
        <dbReference type="SAM" id="MobiDB-lite"/>
    </source>
</evidence>
<proteinExistence type="inferred from homology"/>
<dbReference type="InterPro" id="IPR002145">
    <property type="entry name" value="CopG"/>
</dbReference>
<dbReference type="NCBIfam" id="NF002815">
    <property type="entry name" value="PRK02967.1"/>
    <property type="match status" value="1"/>
</dbReference>
<dbReference type="Pfam" id="PF01402">
    <property type="entry name" value="RHH_1"/>
    <property type="match status" value="1"/>
</dbReference>
<dbReference type="SUPFAM" id="SSF47598">
    <property type="entry name" value="Ribbon-helix-helix"/>
    <property type="match status" value="1"/>
</dbReference>
<evidence type="ECO:0000256" key="4">
    <source>
        <dbReference type="ARBA" id="ARBA00022723"/>
    </source>
</evidence>
<evidence type="ECO:0000313" key="12">
    <source>
        <dbReference type="EMBL" id="MFD1330896.1"/>
    </source>
</evidence>
<dbReference type="RefSeq" id="WP_378774098.1">
    <property type="nucleotide sequence ID" value="NZ_JBHTMX010000008.1"/>
</dbReference>
<evidence type="ECO:0000256" key="6">
    <source>
        <dbReference type="ARBA" id="ARBA00023125"/>
    </source>
</evidence>
<dbReference type="PANTHER" id="PTHR34719:SF2">
    <property type="entry name" value="NICKEL-RESPONSIVE REGULATOR"/>
    <property type="match status" value="1"/>
</dbReference>
<evidence type="ECO:0000256" key="7">
    <source>
        <dbReference type="ARBA" id="ARBA00023163"/>
    </source>
</evidence>
<dbReference type="SUPFAM" id="SSF55021">
    <property type="entry name" value="ACT-like"/>
    <property type="match status" value="1"/>
</dbReference>
<dbReference type="InterPro" id="IPR010985">
    <property type="entry name" value="Ribbon_hlx_hlx"/>
</dbReference>
<evidence type="ECO:0000256" key="5">
    <source>
        <dbReference type="ARBA" id="ARBA00023015"/>
    </source>
</evidence>
<evidence type="ECO:0000313" key="13">
    <source>
        <dbReference type="Proteomes" id="UP001597171"/>
    </source>
</evidence>
<evidence type="ECO:0000256" key="8">
    <source>
        <dbReference type="HAMAP-Rule" id="MF_00476"/>
    </source>
</evidence>
<dbReference type="InterPro" id="IPR050192">
    <property type="entry name" value="CopG/NikR_regulator"/>
</dbReference>
<dbReference type="InterPro" id="IPR045865">
    <property type="entry name" value="ACT-like_dom_sf"/>
</dbReference>
<feature type="compositionally biased region" description="Polar residues" evidence="9">
    <location>
        <begin position="1"/>
        <end position="11"/>
    </location>
</feature>
<dbReference type="NCBIfam" id="NF003381">
    <property type="entry name" value="PRK04460.1"/>
    <property type="match status" value="1"/>
</dbReference>
<dbReference type="Gene3D" id="1.10.1220.10">
    <property type="entry name" value="Met repressor-like"/>
    <property type="match status" value="1"/>
</dbReference>
<comment type="cofactor">
    <cofactor evidence="1">
        <name>Ni(2+)</name>
        <dbReference type="ChEBI" id="CHEBI:49786"/>
    </cofactor>
</comment>
<evidence type="ECO:0000256" key="1">
    <source>
        <dbReference type="ARBA" id="ARBA00001967"/>
    </source>
</evidence>
<comment type="caution">
    <text evidence="8">Lacks conserved residue(s) required for the propagation of feature annotation.</text>
</comment>
<comment type="similarity">
    <text evidence="2 8">Belongs to the transcriptional regulatory CopG/NikR family.</text>
</comment>
<dbReference type="CDD" id="cd22231">
    <property type="entry name" value="RHH_NikR_HicB-like"/>
    <property type="match status" value="1"/>
</dbReference>
<evidence type="ECO:0000256" key="2">
    <source>
        <dbReference type="ARBA" id="ARBA00008478"/>
    </source>
</evidence>
<name>A0ABW3Z3P8_9HYPH</name>
<dbReference type="EMBL" id="JBHTMX010000008">
    <property type="protein sequence ID" value="MFD1330896.1"/>
    <property type="molecule type" value="Genomic_DNA"/>
</dbReference>
<dbReference type="HAMAP" id="MF_00476">
    <property type="entry name" value="NikR"/>
    <property type="match status" value="1"/>
</dbReference>
<keyword evidence="3" id="KW-0533">Nickel</keyword>
<feature type="region of interest" description="Disordered" evidence="9">
    <location>
        <begin position="1"/>
        <end position="32"/>
    </location>
</feature>
<dbReference type="InterPro" id="IPR027271">
    <property type="entry name" value="Acetolactate_synth/TF_NikR_C"/>
</dbReference>
<dbReference type="Proteomes" id="UP001597171">
    <property type="component" value="Unassembled WGS sequence"/>
</dbReference>
<dbReference type="InterPro" id="IPR013321">
    <property type="entry name" value="Arc_rbn_hlx_hlx"/>
</dbReference>
<feature type="domain" description="Transcription factor NikR nickel binding C-terminal" evidence="11">
    <location>
        <begin position="89"/>
        <end position="164"/>
    </location>
</feature>
<accession>A0ABW3Z3P8</accession>
<evidence type="ECO:0000259" key="11">
    <source>
        <dbReference type="Pfam" id="PF08753"/>
    </source>
</evidence>
<comment type="caution">
    <text evidence="12">The sequence shown here is derived from an EMBL/GenBank/DDBJ whole genome shotgun (WGS) entry which is preliminary data.</text>
</comment>
<evidence type="ECO:0000256" key="3">
    <source>
        <dbReference type="ARBA" id="ARBA00022596"/>
    </source>
</evidence>
<dbReference type="Pfam" id="PF08753">
    <property type="entry name" value="NikR_C"/>
    <property type="match status" value="1"/>
</dbReference>
<sequence length="178" mass="19251">MRHANSGNEIMTNKRERATTAAGGASAAAPQGRRPLVGRVSLSLPEALVADLDAMAAKRGFASRSQAVAEILMRSLADHHYEIGDEVMVGTITLFYDHLSTGVEQRLADLQRAHIDEVISSFHVHLTNHRTLEVLLVQGPARKLQAIADEMTTLRGVVSGHLQVVGAIIPQLHPFIPT</sequence>
<organism evidence="12 13">
    <name type="scientific">Methylopila musalis</name>
    <dbReference type="NCBI Taxonomy" id="1134781"/>
    <lineage>
        <taxon>Bacteria</taxon>
        <taxon>Pseudomonadati</taxon>
        <taxon>Pseudomonadota</taxon>
        <taxon>Alphaproteobacteria</taxon>
        <taxon>Hyphomicrobiales</taxon>
        <taxon>Methylopilaceae</taxon>
        <taxon>Methylopila</taxon>
    </lineage>
</organism>
<dbReference type="InterPro" id="IPR014864">
    <property type="entry name" value="TF_NikR_Ni-bd_C"/>
</dbReference>
<feature type="compositionally biased region" description="Low complexity" evidence="9">
    <location>
        <begin position="19"/>
        <end position="29"/>
    </location>
</feature>
<keyword evidence="13" id="KW-1185">Reference proteome</keyword>